<dbReference type="EMBL" id="JAHRHJ020003632">
    <property type="protein sequence ID" value="KAH9291412.1"/>
    <property type="molecule type" value="Genomic_DNA"/>
</dbReference>
<protein>
    <submittedName>
        <fullName evidence="1">Uncharacterized protein</fullName>
    </submittedName>
</protein>
<keyword evidence="2" id="KW-1185">Reference proteome</keyword>
<sequence>MVSIKKADIQWMPQVTQDVGLEPVLVTTRAEATCAREVPRQKNLVSREEVIHG</sequence>
<dbReference type="Proteomes" id="UP000824469">
    <property type="component" value="Unassembled WGS sequence"/>
</dbReference>
<feature type="non-terminal residue" evidence="1">
    <location>
        <position position="53"/>
    </location>
</feature>
<dbReference type="AlphaFoldDB" id="A0AA38C770"/>
<name>A0AA38C770_TAXCH</name>
<organism evidence="1 2">
    <name type="scientific">Taxus chinensis</name>
    <name type="common">Chinese yew</name>
    <name type="synonym">Taxus wallichiana var. chinensis</name>
    <dbReference type="NCBI Taxonomy" id="29808"/>
    <lineage>
        <taxon>Eukaryota</taxon>
        <taxon>Viridiplantae</taxon>
        <taxon>Streptophyta</taxon>
        <taxon>Embryophyta</taxon>
        <taxon>Tracheophyta</taxon>
        <taxon>Spermatophyta</taxon>
        <taxon>Pinopsida</taxon>
        <taxon>Pinidae</taxon>
        <taxon>Conifers II</taxon>
        <taxon>Cupressales</taxon>
        <taxon>Taxaceae</taxon>
        <taxon>Taxus</taxon>
    </lineage>
</organism>
<reference evidence="1 2" key="1">
    <citation type="journal article" date="2021" name="Nat. Plants">
        <title>The Taxus genome provides insights into paclitaxel biosynthesis.</title>
        <authorList>
            <person name="Xiong X."/>
            <person name="Gou J."/>
            <person name="Liao Q."/>
            <person name="Li Y."/>
            <person name="Zhou Q."/>
            <person name="Bi G."/>
            <person name="Li C."/>
            <person name="Du R."/>
            <person name="Wang X."/>
            <person name="Sun T."/>
            <person name="Guo L."/>
            <person name="Liang H."/>
            <person name="Lu P."/>
            <person name="Wu Y."/>
            <person name="Zhang Z."/>
            <person name="Ro D.K."/>
            <person name="Shang Y."/>
            <person name="Huang S."/>
            <person name="Yan J."/>
        </authorList>
    </citation>
    <scope>NUCLEOTIDE SEQUENCE [LARGE SCALE GENOMIC DNA]</scope>
    <source>
        <strain evidence="1">Ta-2019</strain>
    </source>
</reference>
<evidence type="ECO:0000313" key="1">
    <source>
        <dbReference type="EMBL" id="KAH9291412.1"/>
    </source>
</evidence>
<gene>
    <name evidence="1" type="ORF">KI387_043396</name>
</gene>
<comment type="caution">
    <text evidence="1">The sequence shown here is derived from an EMBL/GenBank/DDBJ whole genome shotgun (WGS) entry which is preliminary data.</text>
</comment>
<evidence type="ECO:0000313" key="2">
    <source>
        <dbReference type="Proteomes" id="UP000824469"/>
    </source>
</evidence>
<accession>A0AA38C770</accession>
<proteinExistence type="predicted"/>